<organism evidence="1">
    <name type="scientific">gut metagenome</name>
    <dbReference type="NCBI Taxonomy" id="749906"/>
    <lineage>
        <taxon>unclassified sequences</taxon>
        <taxon>metagenomes</taxon>
        <taxon>organismal metagenomes</taxon>
    </lineage>
</organism>
<dbReference type="AlphaFoldDB" id="J9FZJ7"/>
<comment type="caution">
    <text evidence="1">The sequence shown here is derived from an EMBL/GenBank/DDBJ whole genome shotgun (WGS) entry which is preliminary data.</text>
</comment>
<dbReference type="EMBL" id="AMCI01003391">
    <property type="protein sequence ID" value="EJX00407.1"/>
    <property type="molecule type" value="Genomic_DNA"/>
</dbReference>
<name>J9FZJ7_9ZZZZ</name>
<accession>J9FZJ7</accession>
<gene>
    <name evidence="1" type="ORF">EVA_11488</name>
</gene>
<sequence length="39" mass="4234">MSIQSLDSKFSPAVHQISVIEIGQNIAGDNQKSFIVMLS</sequence>
<reference evidence="1" key="1">
    <citation type="journal article" date="2012" name="PLoS ONE">
        <title>Gene sets for utilization of primary and secondary nutrition supplies in the distal gut of endangered iberian lynx.</title>
        <authorList>
            <person name="Alcaide M."/>
            <person name="Messina E."/>
            <person name="Richter M."/>
            <person name="Bargiela R."/>
            <person name="Peplies J."/>
            <person name="Huws S.A."/>
            <person name="Newbold C.J."/>
            <person name="Golyshin P.N."/>
            <person name="Simon M.A."/>
            <person name="Lopez G."/>
            <person name="Yakimov M.M."/>
            <person name="Ferrer M."/>
        </authorList>
    </citation>
    <scope>NUCLEOTIDE SEQUENCE</scope>
</reference>
<protein>
    <submittedName>
        <fullName evidence="1">Uncharacterized protein</fullName>
    </submittedName>
</protein>
<evidence type="ECO:0000313" key="1">
    <source>
        <dbReference type="EMBL" id="EJX00407.1"/>
    </source>
</evidence>
<proteinExistence type="predicted"/>